<proteinExistence type="predicted"/>
<evidence type="ECO:0000313" key="4">
    <source>
        <dbReference type="Proteomes" id="UP001156873"/>
    </source>
</evidence>
<gene>
    <name evidence="3" type="ORF">QFW81_05635</name>
</gene>
<dbReference type="Proteomes" id="UP001156873">
    <property type="component" value="Unassembled WGS sequence"/>
</dbReference>
<keyword evidence="4" id="KW-1185">Reference proteome</keyword>
<evidence type="ECO:0000256" key="2">
    <source>
        <dbReference type="SAM" id="Phobius"/>
    </source>
</evidence>
<sequence>MAPIVRSLAMAIMLRWPRRGGYPAGMVQTFVTVVLVVISVVVLSLALAMLLASIWGQSLSSSARPRSKDSCACALQEIGSATFPSAPSHPPGAGGARPYYRSVPKGLSV</sequence>
<feature type="region of interest" description="Disordered" evidence="1">
    <location>
        <begin position="84"/>
        <end position="109"/>
    </location>
</feature>
<organism evidence="3 4">
    <name type="scientific">Luteimonas kalidii</name>
    <dbReference type="NCBI Taxonomy" id="3042025"/>
    <lineage>
        <taxon>Bacteria</taxon>
        <taxon>Pseudomonadati</taxon>
        <taxon>Pseudomonadota</taxon>
        <taxon>Gammaproteobacteria</taxon>
        <taxon>Lysobacterales</taxon>
        <taxon>Lysobacteraceae</taxon>
        <taxon>Luteimonas</taxon>
    </lineage>
</organism>
<evidence type="ECO:0000313" key="3">
    <source>
        <dbReference type="EMBL" id="MDH5833407.1"/>
    </source>
</evidence>
<keyword evidence="2" id="KW-1133">Transmembrane helix</keyword>
<keyword evidence="2" id="KW-0472">Membrane</keyword>
<feature type="transmembrane region" description="Helical" evidence="2">
    <location>
        <begin position="30"/>
        <end position="56"/>
    </location>
</feature>
<accession>A0ABT6JRU6</accession>
<name>A0ABT6JRU6_9GAMM</name>
<reference evidence="3 4" key="1">
    <citation type="submission" date="2023-04" db="EMBL/GenBank/DDBJ databases">
        <title>Luteimonas sp. M1R5S59.</title>
        <authorList>
            <person name="Sun J.-Q."/>
        </authorList>
    </citation>
    <scope>NUCLEOTIDE SEQUENCE [LARGE SCALE GENOMIC DNA]</scope>
    <source>
        <strain evidence="3 4">M1R5S59</strain>
    </source>
</reference>
<keyword evidence="2" id="KW-0812">Transmembrane</keyword>
<dbReference type="RefSeq" id="WP_280577672.1">
    <property type="nucleotide sequence ID" value="NZ_JARXRO010000014.1"/>
</dbReference>
<evidence type="ECO:0000256" key="1">
    <source>
        <dbReference type="SAM" id="MobiDB-lite"/>
    </source>
</evidence>
<comment type="caution">
    <text evidence="3">The sequence shown here is derived from an EMBL/GenBank/DDBJ whole genome shotgun (WGS) entry which is preliminary data.</text>
</comment>
<protein>
    <submittedName>
        <fullName evidence="3">Uncharacterized protein</fullName>
    </submittedName>
</protein>
<dbReference type="EMBL" id="JARXRO010000014">
    <property type="protein sequence ID" value="MDH5833407.1"/>
    <property type="molecule type" value="Genomic_DNA"/>
</dbReference>